<keyword evidence="4" id="KW-1185">Reference proteome</keyword>
<reference evidence="3" key="1">
    <citation type="submission" date="2022-01" db="EMBL/GenBank/DDBJ databases">
        <authorList>
            <person name="King R."/>
        </authorList>
    </citation>
    <scope>NUCLEOTIDE SEQUENCE</scope>
</reference>
<dbReference type="AlphaFoldDB" id="A0A9P0HTW1"/>
<protein>
    <submittedName>
        <fullName evidence="3">Uncharacterized protein</fullName>
    </submittedName>
</protein>
<dbReference type="EMBL" id="OV725083">
    <property type="protein sequence ID" value="CAH1407618.1"/>
    <property type="molecule type" value="Genomic_DNA"/>
</dbReference>
<evidence type="ECO:0000313" key="3">
    <source>
        <dbReference type="EMBL" id="CAH1407618.1"/>
    </source>
</evidence>
<gene>
    <name evidence="3" type="ORF">NEZAVI_LOCUS15297</name>
</gene>
<keyword evidence="2" id="KW-1133">Transmembrane helix</keyword>
<dbReference type="Proteomes" id="UP001152798">
    <property type="component" value="Chromosome 7"/>
</dbReference>
<feature type="compositionally biased region" description="Basic and acidic residues" evidence="1">
    <location>
        <begin position="54"/>
        <end position="63"/>
    </location>
</feature>
<keyword evidence="2" id="KW-0812">Transmembrane</keyword>
<feature type="region of interest" description="Disordered" evidence="1">
    <location>
        <begin position="47"/>
        <end position="73"/>
    </location>
</feature>
<accession>A0A9P0HTW1</accession>
<sequence length="73" mass="7998">MVAGVRRSGRGWWVSVLPATAAAITKSVLGYIRLDLDALRTISKPDVRAATTPAKDRAEENSTKRKTPWAFQS</sequence>
<name>A0A9P0HTW1_NEZVI</name>
<evidence type="ECO:0000256" key="2">
    <source>
        <dbReference type="SAM" id="Phobius"/>
    </source>
</evidence>
<keyword evidence="2" id="KW-0472">Membrane</keyword>
<feature type="transmembrane region" description="Helical" evidence="2">
    <location>
        <begin position="12"/>
        <end position="34"/>
    </location>
</feature>
<organism evidence="3 4">
    <name type="scientific">Nezara viridula</name>
    <name type="common">Southern green stink bug</name>
    <name type="synonym">Cimex viridulus</name>
    <dbReference type="NCBI Taxonomy" id="85310"/>
    <lineage>
        <taxon>Eukaryota</taxon>
        <taxon>Metazoa</taxon>
        <taxon>Ecdysozoa</taxon>
        <taxon>Arthropoda</taxon>
        <taxon>Hexapoda</taxon>
        <taxon>Insecta</taxon>
        <taxon>Pterygota</taxon>
        <taxon>Neoptera</taxon>
        <taxon>Paraneoptera</taxon>
        <taxon>Hemiptera</taxon>
        <taxon>Heteroptera</taxon>
        <taxon>Panheteroptera</taxon>
        <taxon>Pentatomomorpha</taxon>
        <taxon>Pentatomoidea</taxon>
        <taxon>Pentatomidae</taxon>
        <taxon>Pentatominae</taxon>
        <taxon>Nezara</taxon>
    </lineage>
</organism>
<evidence type="ECO:0000313" key="4">
    <source>
        <dbReference type="Proteomes" id="UP001152798"/>
    </source>
</evidence>
<proteinExistence type="predicted"/>
<evidence type="ECO:0000256" key="1">
    <source>
        <dbReference type="SAM" id="MobiDB-lite"/>
    </source>
</evidence>